<evidence type="ECO:0000313" key="3">
    <source>
        <dbReference type="EMBL" id="EKM58982.1"/>
    </source>
</evidence>
<accession>K5X7Z2</accession>
<dbReference type="HOGENOM" id="CLU_053381_1_2_1"/>
<sequence>MHTSAAVAVLLSAALVAVAQTVVTIQVGAEAATPGGIYQYMPPNVTASNGTIVNFVWQGSPGNHTITQSTAQSPCQPMSSGFDSGFLFIPANTTSNFPSWNLTITNDQEPIYFYCAQLIPGPHCSTFGMVGSINAPASGTGSWDDVVSTALASNGTTPGEPTPGASLVGVDVNVTAPPGPVGTSTDGIQGFDLPAATPSPAASSNASGSGASTAGSTAGPSGSTTGGAPAPTGGSSGAAVNVASGAALIFSALLGTLLL</sequence>
<dbReference type="InParanoid" id="K5X7Z2"/>
<keyword evidence="4" id="KW-1185">Reference proteome</keyword>
<evidence type="ECO:0000256" key="2">
    <source>
        <dbReference type="SAM" id="SignalP"/>
    </source>
</evidence>
<evidence type="ECO:0000256" key="1">
    <source>
        <dbReference type="SAM" id="MobiDB-lite"/>
    </source>
</evidence>
<dbReference type="InterPro" id="IPR008972">
    <property type="entry name" value="Cupredoxin"/>
</dbReference>
<feature type="chain" id="PRO_5003890173" description="Phytocyanin domain-containing protein" evidence="2">
    <location>
        <begin position="20"/>
        <end position="259"/>
    </location>
</feature>
<organism evidence="3 4">
    <name type="scientific">Phanerochaete carnosa (strain HHB-10118-sp)</name>
    <name type="common">White-rot fungus</name>
    <name type="synonym">Peniophora carnosa</name>
    <dbReference type="NCBI Taxonomy" id="650164"/>
    <lineage>
        <taxon>Eukaryota</taxon>
        <taxon>Fungi</taxon>
        <taxon>Dikarya</taxon>
        <taxon>Basidiomycota</taxon>
        <taxon>Agaricomycotina</taxon>
        <taxon>Agaricomycetes</taxon>
        <taxon>Polyporales</taxon>
        <taxon>Phanerochaetaceae</taxon>
        <taxon>Phanerochaete</taxon>
    </lineage>
</organism>
<feature type="compositionally biased region" description="Low complexity" evidence="1">
    <location>
        <begin position="194"/>
        <end position="237"/>
    </location>
</feature>
<name>K5X7Z2_PHACS</name>
<proteinExistence type="predicted"/>
<feature type="signal peptide" evidence="2">
    <location>
        <begin position="1"/>
        <end position="19"/>
    </location>
</feature>
<dbReference type="RefSeq" id="XP_007391565.1">
    <property type="nucleotide sequence ID" value="XM_007391503.1"/>
</dbReference>
<evidence type="ECO:0008006" key="5">
    <source>
        <dbReference type="Google" id="ProtNLM"/>
    </source>
</evidence>
<dbReference type="EMBL" id="JH930469">
    <property type="protein sequence ID" value="EKM58982.1"/>
    <property type="molecule type" value="Genomic_DNA"/>
</dbReference>
<dbReference type="PANTHER" id="PTHR34883">
    <property type="entry name" value="SERINE-RICH PROTEIN, PUTATIVE-RELATED-RELATED"/>
    <property type="match status" value="1"/>
</dbReference>
<feature type="compositionally biased region" description="Polar residues" evidence="1">
    <location>
        <begin position="150"/>
        <end position="159"/>
    </location>
</feature>
<reference evidence="3 4" key="1">
    <citation type="journal article" date="2012" name="BMC Genomics">
        <title>Comparative genomics of the white-rot fungi, Phanerochaete carnosa and P. chrysosporium, to elucidate the genetic basis of the distinct wood types they colonize.</title>
        <authorList>
            <person name="Suzuki H."/>
            <person name="MacDonald J."/>
            <person name="Syed K."/>
            <person name="Salamov A."/>
            <person name="Hori C."/>
            <person name="Aerts A."/>
            <person name="Henrissat B."/>
            <person name="Wiebenga A."/>
            <person name="vanKuyk P.A."/>
            <person name="Barry K."/>
            <person name="Lindquist E."/>
            <person name="LaButti K."/>
            <person name="Lapidus A."/>
            <person name="Lucas S."/>
            <person name="Coutinho P."/>
            <person name="Gong Y."/>
            <person name="Samejima M."/>
            <person name="Mahadevan R."/>
            <person name="Abou-Zaid M."/>
            <person name="de Vries R.P."/>
            <person name="Igarashi K."/>
            <person name="Yadav J.S."/>
            <person name="Grigoriev I.V."/>
            <person name="Master E.R."/>
        </authorList>
    </citation>
    <scope>NUCLEOTIDE SEQUENCE [LARGE SCALE GENOMIC DNA]</scope>
    <source>
        <strain evidence="3 4">HHB-10118-sp</strain>
    </source>
</reference>
<evidence type="ECO:0000313" key="4">
    <source>
        <dbReference type="Proteomes" id="UP000008370"/>
    </source>
</evidence>
<dbReference type="InterPro" id="IPR052953">
    <property type="entry name" value="Ser-rich/MCO-related"/>
</dbReference>
<keyword evidence="2" id="KW-0732">Signal</keyword>
<dbReference type="AlphaFoldDB" id="K5X7Z2"/>
<gene>
    <name evidence="3" type="ORF">PHACADRAFT_249130</name>
</gene>
<dbReference type="SUPFAM" id="SSF49503">
    <property type="entry name" value="Cupredoxins"/>
    <property type="match status" value="1"/>
</dbReference>
<dbReference type="GeneID" id="18914571"/>
<dbReference type="Proteomes" id="UP000008370">
    <property type="component" value="Unassembled WGS sequence"/>
</dbReference>
<protein>
    <recommendedName>
        <fullName evidence="5">Phytocyanin domain-containing protein</fullName>
    </recommendedName>
</protein>
<dbReference type="OrthoDB" id="2331100at2759"/>
<dbReference type="PANTHER" id="PTHR34883:SF15">
    <property type="entry name" value="EXTRACELLULAR SERINE-RICH PROTEIN"/>
    <property type="match status" value="1"/>
</dbReference>
<dbReference type="Gene3D" id="2.60.40.420">
    <property type="entry name" value="Cupredoxins - blue copper proteins"/>
    <property type="match status" value="1"/>
</dbReference>
<dbReference type="KEGG" id="pco:PHACADRAFT_249130"/>
<feature type="region of interest" description="Disordered" evidence="1">
    <location>
        <begin position="150"/>
        <end position="237"/>
    </location>
</feature>